<reference evidence="2 3" key="1">
    <citation type="submission" date="2015-09" db="EMBL/GenBank/DDBJ databases">
        <authorList>
            <consortium name="Pathogen Informatics"/>
        </authorList>
    </citation>
    <scope>NUCLEOTIDE SEQUENCE [LARGE SCALE GENOMIC DNA]</scope>
    <source>
        <strain evidence="2 3">2789STDY5608868</strain>
    </source>
</reference>
<dbReference type="AlphaFoldDB" id="A0A173TNV0"/>
<name>A0A173TNV0_ANAHA</name>
<dbReference type="EMBL" id="CYXT01000017">
    <property type="protein sequence ID" value="CUN02898.1"/>
    <property type="molecule type" value="Genomic_DNA"/>
</dbReference>
<feature type="coiled-coil region" evidence="1">
    <location>
        <begin position="160"/>
        <end position="194"/>
    </location>
</feature>
<dbReference type="Proteomes" id="UP000095598">
    <property type="component" value="Unassembled WGS sequence"/>
</dbReference>
<sequence length="250" mass="30370">MKILECTNPKDACQLTYEQIKEAAIKSINIKGFECFFINLGQNIGYSMLVFKNKRYIYHANEYQRYGHYDITDDDQLFTLYVKELNDGLFTDEEMKEMSYTRDEYVQKKYFLENYFILQFHYLPTWYESTRFKEMYQMLKIQFPYRCDVCRCYVDSQEIVDQANKYKENLEKSLKNMENNHKLLRRIISEKIQKKDMIKFMSPIMLLSSIGIDYHDLTEDEKKIAHEELRKIGVDWKDWSVSRPLNNRTY</sequence>
<evidence type="ECO:0000313" key="2">
    <source>
        <dbReference type="EMBL" id="CUN02898.1"/>
    </source>
</evidence>
<keyword evidence="1" id="KW-0175">Coiled coil</keyword>
<organism evidence="2 3">
    <name type="scientific">Anaerostipes hadrus</name>
    <dbReference type="NCBI Taxonomy" id="649756"/>
    <lineage>
        <taxon>Bacteria</taxon>
        <taxon>Bacillati</taxon>
        <taxon>Bacillota</taxon>
        <taxon>Clostridia</taxon>
        <taxon>Lachnospirales</taxon>
        <taxon>Lachnospiraceae</taxon>
        <taxon>Anaerostipes</taxon>
    </lineage>
</organism>
<proteinExistence type="predicted"/>
<evidence type="ECO:0000256" key="1">
    <source>
        <dbReference type="SAM" id="Coils"/>
    </source>
</evidence>
<gene>
    <name evidence="2" type="ORF">ERS852425_02142</name>
</gene>
<evidence type="ECO:0000313" key="3">
    <source>
        <dbReference type="Proteomes" id="UP000095598"/>
    </source>
</evidence>
<dbReference type="RefSeq" id="WP_044920778.1">
    <property type="nucleotide sequence ID" value="NZ_CYXT01000017.1"/>
</dbReference>
<accession>A0A173TNV0</accession>
<protein>
    <submittedName>
        <fullName evidence="2">Uncharacterized protein</fullName>
    </submittedName>
</protein>